<name>A0A1Q5Q3A3_9ACTO</name>
<feature type="transmembrane region" description="Helical" evidence="1">
    <location>
        <begin position="34"/>
        <end position="53"/>
    </location>
</feature>
<sequence>MSTAVVLIGFYLTRPIMMVVDGFEVVGGYQWQTGLGPITVAILLAASLAAGWLQGRGGLQAEPNTSN</sequence>
<keyword evidence="1" id="KW-1133">Transmembrane helix</keyword>
<evidence type="ECO:0000313" key="2">
    <source>
        <dbReference type="EMBL" id="OKL54169.1"/>
    </source>
</evidence>
<dbReference type="Proteomes" id="UP000185628">
    <property type="component" value="Unassembled WGS sequence"/>
</dbReference>
<dbReference type="AlphaFoldDB" id="A0A1Q5Q3A3"/>
<dbReference type="RefSeq" id="WP_073716368.1">
    <property type="nucleotide sequence ID" value="NZ_MQVR01000024.1"/>
</dbReference>
<evidence type="ECO:0000313" key="3">
    <source>
        <dbReference type="Proteomes" id="UP000185628"/>
    </source>
</evidence>
<evidence type="ECO:0000256" key="1">
    <source>
        <dbReference type="SAM" id="Phobius"/>
    </source>
</evidence>
<comment type="caution">
    <text evidence="2">The sequence shown here is derived from an EMBL/GenBank/DDBJ whole genome shotgun (WGS) entry which is preliminary data.</text>
</comment>
<accession>A0A1Q5Q3A3</accession>
<dbReference type="EMBL" id="MQVR01000024">
    <property type="protein sequence ID" value="OKL54169.1"/>
    <property type="molecule type" value="Genomic_DNA"/>
</dbReference>
<gene>
    <name evidence="2" type="ORF">BSZ39_05470</name>
</gene>
<keyword evidence="3" id="KW-1185">Reference proteome</keyword>
<proteinExistence type="predicted"/>
<keyword evidence="1" id="KW-0812">Transmembrane</keyword>
<protein>
    <submittedName>
        <fullName evidence="2">Uncharacterized protein</fullName>
    </submittedName>
</protein>
<organism evidence="2 3">
    <name type="scientific">Bowdeniella nasicola</name>
    <dbReference type="NCBI Taxonomy" id="208480"/>
    <lineage>
        <taxon>Bacteria</taxon>
        <taxon>Bacillati</taxon>
        <taxon>Actinomycetota</taxon>
        <taxon>Actinomycetes</taxon>
        <taxon>Actinomycetales</taxon>
        <taxon>Actinomycetaceae</taxon>
        <taxon>Bowdeniella</taxon>
    </lineage>
</organism>
<reference evidence="3" key="1">
    <citation type="submission" date="2016-12" db="EMBL/GenBank/DDBJ databases">
        <authorList>
            <person name="Meng X."/>
        </authorList>
    </citation>
    <scope>NUCLEOTIDE SEQUENCE [LARGE SCALE GENOMIC DNA]</scope>
    <source>
        <strain evidence="3">DSM 19116</strain>
    </source>
</reference>
<keyword evidence="1" id="KW-0472">Membrane</keyword>